<comment type="cofactor">
    <cofactor evidence="1">
        <name>FAD</name>
        <dbReference type="ChEBI" id="CHEBI:57692"/>
    </cofactor>
</comment>
<dbReference type="InterPro" id="IPR050464">
    <property type="entry name" value="Zeta_carotene_desat/Oxidored"/>
</dbReference>
<dbReference type="EMBL" id="CP034235">
    <property type="protein sequence ID" value="QGR00285.1"/>
    <property type="molecule type" value="Genomic_DNA"/>
</dbReference>
<dbReference type="InterPro" id="IPR001613">
    <property type="entry name" value="Flavin_amine_oxidase"/>
</dbReference>
<evidence type="ECO:0000259" key="3">
    <source>
        <dbReference type="Pfam" id="PF01593"/>
    </source>
</evidence>
<dbReference type="Gene3D" id="3.30.70.1990">
    <property type="match status" value="1"/>
</dbReference>
<evidence type="ECO:0000256" key="2">
    <source>
        <dbReference type="ARBA" id="ARBA00023002"/>
    </source>
</evidence>
<accession>A0A6B8RX60</accession>
<dbReference type="PRINTS" id="PR00757">
    <property type="entry name" value="AMINEOXDASEF"/>
</dbReference>
<dbReference type="InterPro" id="IPR036188">
    <property type="entry name" value="FAD/NAD-bd_sf"/>
</dbReference>
<dbReference type="GO" id="GO:0016491">
    <property type="term" value="F:oxidoreductase activity"/>
    <property type="evidence" value="ECO:0007669"/>
    <property type="project" value="UniProtKB-KW"/>
</dbReference>
<evidence type="ECO:0000313" key="4">
    <source>
        <dbReference type="EMBL" id="QGR00285.1"/>
    </source>
</evidence>
<gene>
    <name evidence="4" type="ORF">EHS13_28470</name>
</gene>
<dbReference type="Pfam" id="PF01593">
    <property type="entry name" value="Amino_oxidase"/>
    <property type="match status" value="1"/>
</dbReference>
<dbReference type="AlphaFoldDB" id="A0A6B8RX60"/>
<dbReference type="Gene3D" id="3.50.50.60">
    <property type="entry name" value="FAD/NAD(P)-binding domain"/>
    <property type="match status" value="1"/>
</dbReference>
<dbReference type="InterPro" id="IPR002937">
    <property type="entry name" value="Amino_oxidase"/>
</dbReference>
<keyword evidence="2" id="KW-0560">Oxidoreductase</keyword>
<feature type="domain" description="Amine oxidase" evidence="3">
    <location>
        <begin position="10"/>
        <end position="280"/>
    </location>
</feature>
<reference evidence="5" key="1">
    <citation type="submission" date="2018-11" db="EMBL/GenBank/DDBJ databases">
        <title>Complete genome sequence of Paenibacillus sp. ML311-T8.</title>
        <authorList>
            <person name="Nam Y.-D."/>
            <person name="Kang J."/>
            <person name="Chung W.-H."/>
            <person name="Park Y.S."/>
        </authorList>
    </citation>
    <scope>NUCLEOTIDE SEQUENCE [LARGE SCALE GENOMIC DNA]</scope>
    <source>
        <strain evidence="5">ML311-T8</strain>
    </source>
</reference>
<dbReference type="OrthoDB" id="8845488at2"/>
<dbReference type="SUPFAM" id="SSF51905">
    <property type="entry name" value="FAD/NAD(P)-binding domain"/>
    <property type="match status" value="1"/>
</dbReference>
<protein>
    <submittedName>
        <fullName evidence="4">FAD-dependent oxidoreductase</fullName>
    </submittedName>
</protein>
<name>A0A6B8RX60_9BACL</name>
<sequence>MNIAIIGGGVAGLTAAHILDRQHRITLYEKNNYVGGHTNTVVIPDGPDQGIAVDTGFIVLNNQTYPLFSRLLQQLGVAVRDSEMSFSYYNEENQFQYAGTSVNGLFAQRINLLRPAFYKMLHDITYFNKRALVDLHNGALLGLSLGQYLFRLNFSKAFIHQYLLPMGAAIWSTPASYVMEYPVESFVRFFKNHGLLSLSNRPQWQTVMGGSHSYVKAFLKQFSGEIQLNAQIASVHRDLSGVSMQMRDGSERKYDRVIMAAHADESLKLLADPSIEEQKWLGAWKYSSNHTVLHTDSSVLPPLKRAWASWNYGKEKNTGDNQPVSLTYYMNRLQGLQTHAHYCVTLNRSKPIPANQIIREFNYMHPMYSLAALDSQRKLPALNGVKNTYFCGSYFGYGFHEDAVRSAVDVTMNFGLSL</sequence>
<dbReference type="Proteomes" id="UP000426246">
    <property type="component" value="Chromosome"/>
</dbReference>
<dbReference type="PANTHER" id="PTHR42923:SF17">
    <property type="entry name" value="AMINE OXIDASE DOMAIN-CONTAINING PROTEIN"/>
    <property type="match status" value="1"/>
</dbReference>
<dbReference type="KEGG" id="ppsc:EHS13_28470"/>
<proteinExistence type="predicted"/>
<evidence type="ECO:0000256" key="1">
    <source>
        <dbReference type="ARBA" id="ARBA00001974"/>
    </source>
</evidence>
<dbReference type="Gene3D" id="1.10.405.20">
    <property type="match status" value="1"/>
</dbReference>
<dbReference type="PANTHER" id="PTHR42923">
    <property type="entry name" value="PROTOPORPHYRINOGEN OXIDASE"/>
    <property type="match status" value="1"/>
</dbReference>
<organism evidence="4 5">
    <name type="scientific">Paenibacillus psychroresistens</name>
    <dbReference type="NCBI Taxonomy" id="1778678"/>
    <lineage>
        <taxon>Bacteria</taxon>
        <taxon>Bacillati</taxon>
        <taxon>Bacillota</taxon>
        <taxon>Bacilli</taxon>
        <taxon>Bacillales</taxon>
        <taxon>Paenibacillaceae</taxon>
        <taxon>Paenibacillus</taxon>
    </lineage>
</organism>
<keyword evidence="5" id="KW-1185">Reference proteome</keyword>
<evidence type="ECO:0000313" key="5">
    <source>
        <dbReference type="Proteomes" id="UP000426246"/>
    </source>
</evidence>